<comment type="cofactor">
    <cofactor evidence="1">
        <name>Zn(2+)</name>
        <dbReference type="ChEBI" id="CHEBI:29105"/>
    </cofactor>
</comment>
<proteinExistence type="predicted"/>
<evidence type="ECO:0000259" key="5">
    <source>
        <dbReference type="Pfam" id="PF08240"/>
    </source>
</evidence>
<keyword evidence="2" id="KW-0479">Metal-binding</keyword>
<dbReference type="EMBL" id="NAEP01000028">
    <property type="protein sequence ID" value="PDQ35708.1"/>
    <property type="molecule type" value="Genomic_DNA"/>
</dbReference>
<gene>
    <name evidence="7" type="ORF">B5766_04420</name>
</gene>
<name>A0A2A6FSQ1_9MICO</name>
<evidence type="ECO:0000256" key="1">
    <source>
        <dbReference type="ARBA" id="ARBA00001947"/>
    </source>
</evidence>
<accession>A0A2A6FSQ1</accession>
<dbReference type="InterPro" id="IPR050129">
    <property type="entry name" value="Zn_alcohol_dh"/>
</dbReference>
<dbReference type="GO" id="GO:0046872">
    <property type="term" value="F:metal ion binding"/>
    <property type="evidence" value="ECO:0007669"/>
    <property type="project" value="UniProtKB-KW"/>
</dbReference>
<evidence type="ECO:0000256" key="4">
    <source>
        <dbReference type="ARBA" id="ARBA00023002"/>
    </source>
</evidence>
<dbReference type="InterPro" id="IPR011032">
    <property type="entry name" value="GroES-like_sf"/>
</dbReference>
<keyword evidence="3" id="KW-0862">Zinc</keyword>
<dbReference type="Pfam" id="PF16912">
    <property type="entry name" value="Glu_dehyd_C"/>
    <property type="match status" value="1"/>
</dbReference>
<evidence type="ECO:0000256" key="2">
    <source>
        <dbReference type="ARBA" id="ARBA00022723"/>
    </source>
</evidence>
<evidence type="ECO:0000259" key="6">
    <source>
        <dbReference type="Pfam" id="PF16912"/>
    </source>
</evidence>
<dbReference type="InterPro" id="IPR036291">
    <property type="entry name" value="NAD(P)-bd_dom_sf"/>
</dbReference>
<evidence type="ECO:0008006" key="9">
    <source>
        <dbReference type="Google" id="ProtNLM"/>
    </source>
</evidence>
<dbReference type="Proteomes" id="UP000219994">
    <property type="component" value="Unassembled WGS sequence"/>
</dbReference>
<reference evidence="8" key="1">
    <citation type="submission" date="2017-03" db="EMBL/GenBank/DDBJ databases">
        <authorList>
            <person name="Lund M.B."/>
        </authorList>
    </citation>
    <scope>NUCLEOTIDE SEQUENCE [LARGE SCALE GENOMIC DNA]</scope>
</reference>
<evidence type="ECO:0000313" key="7">
    <source>
        <dbReference type="EMBL" id="PDQ35708.1"/>
    </source>
</evidence>
<evidence type="ECO:0000256" key="3">
    <source>
        <dbReference type="ARBA" id="ARBA00022833"/>
    </source>
</evidence>
<dbReference type="Gene3D" id="3.40.50.720">
    <property type="entry name" value="NAD(P)-binding Rossmann-like Domain"/>
    <property type="match status" value="1"/>
</dbReference>
<dbReference type="PANTHER" id="PTHR43401">
    <property type="entry name" value="L-THREONINE 3-DEHYDROGENASE"/>
    <property type="match status" value="1"/>
</dbReference>
<dbReference type="SUPFAM" id="SSF51735">
    <property type="entry name" value="NAD(P)-binding Rossmann-fold domains"/>
    <property type="match status" value="1"/>
</dbReference>
<keyword evidence="4" id="KW-0560">Oxidoreductase</keyword>
<organism evidence="7 8">
    <name type="scientific">Candidatus Lumbricidiphila eiseniae</name>
    <dbReference type="NCBI Taxonomy" id="1969409"/>
    <lineage>
        <taxon>Bacteria</taxon>
        <taxon>Bacillati</taxon>
        <taxon>Actinomycetota</taxon>
        <taxon>Actinomycetes</taxon>
        <taxon>Micrococcales</taxon>
        <taxon>Microbacteriaceae</taxon>
        <taxon>Candidatus Lumbricidiphila</taxon>
    </lineage>
</organism>
<dbReference type="GO" id="GO:0016491">
    <property type="term" value="F:oxidoreductase activity"/>
    <property type="evidence" value="ECO:0007669"/>
    <property type="project" value="UniProtKB-KW"/>
</dbReference>
<protein>
    <recommendedName>
        <fullName evidence="9">Alcohol dehydrogenase</fullName>
    </recommendedName>
</protein>
<dbReference type="AlphaFoldDB" id="A0A2A6FSQ1"/>
<dbReference type="Gene3D" id="3.90.180.10">
    <property type="entry name" value="Medium-chain alcohol dehydrogenases, catalytic domain"/>
    <property type="match status" value="1"/>
</dbReference>
<feature type="domain" description="Alcohol dehydrogenase-like N-terminal" evidence="5">
    <location>
        <begin position="27"/>
        <end position="132"/>
    </location>
</feature>
<dbReference type="PANTHER" id="PTHR43401:SF2">
    <property type="entry name" value="L-THREONINE 3-DEHYDROGENASE"/>
    <property type="match status" value="1"/>
</dbReference>
<dbReference type="Pfam" id="PF08240">
    <property type="entry name" value="ADH_N"/>
    <property type="match status" value="1"/>
</dbReference>
<comment type="caution">
    <text evidence="7">The sequence shown here is derived from an EMBL/GenBank/DDBJ whole genome shotgun (WGS) entry which is preliminary data.</text>
</comment>
<dbReference type="InterPro" id="IPR013154">
    <property type="entry name" value="ADH-like_N"/>
</dbReference>
<sequence>MSRTAFAPIFVGEGRIEHQKRNWPDPGPGQLLIRVRANAICGTDRHQFFEGSVAVAGHEAAGEVLVAGPGSSHPVGTRGVIFFKDYCKECRSCREGHSSLCWNKRAMTGFDSDGGYGPYEIISETQFFPIPDDISYPLATMLLDAMGTTGHAWNRALHGRDEITSVYIAGAGPIGLGLLVMGKIKLPADIPIYISDISAWRRDFAAQLGGIPVDARDEQAVRALAPVDVSFDSTGKKVARQLAIDVLGHRGVFMVVGGQEGFSFEDVGTELLPRELSILGSEYFDYNEFAANVAILQANRAIIEKLVTHVFPIEDLDTAFATFLSGEAGKVVVTQEGDPT</sequence>
<dbReference type="InterPro" id="IPR031640">
    <property type="entry name" value="Glu_dehyd_C"/>
</dbReference>
<evidence type="ECO:0000313" key="8">
    <source>
        <dbReference type="Proteomes" id="UP000219994"/>
    </source>
</evidence>
<dbReference type="SUPFAM" id="SSF50129">
    <property type="entry name" value="GroES-like"/>
    <property type="match status" value="1"/>
</dbReference>
<feature type="domain" description="Glucose dehydrogenase C-terminal" evidence="6">
    <location>
        <begin position="141"/>
        <end position="322"/>
    </location>
</feature>